<evidence type="ECO:0000256" key="1">
    <source>
        <dbReference type="ARBA" id="ARBA00008898"/>
    </source>
</evidence>
<dbReference type="PANTHER" id="PTHR30466">
    <property type="entry name" value="FLAVIN REDUCTASE"/>
    <property type="match status" value="1"/>
</dbReference>
<gene>
    <name evidence="4" type="ORF">LRX75_22480</name>
</gene>
<dbReference type="InterPro" id="IPR002563">
    <property type="entry name" value="Flavin_Rdtase-like_dom"/>
</dbReference>
<keyword evidence="5" id="KW-1185">Reference proteome</keyword>
<dbReference type="GO" id="GO:0042602">
    <property type="term" value="F:riboflavin reductase (NADPH) activity"/>
    <property type="evidence" value="ECO:0007669"/>
    <property type="project" value="TreeGrafter"/>
</dbReference>
<dbReference type="Proteomes" id="UP001139089">
    <property type="component" value="Unassembled WGS sequence"/>
</dbReference>
<dbReference type="EMBL" id="JAJOZR010000021">
    <property type="protein sequence ID" value="MCD7111798.1"/>
    <property type="molecule type" value="Genomic_DNA"/>
</dbReference>
<evidence type="ECO:0000313" key="5">
    <source>
        <dbReference type="Proteomes" id="UP001139089"/>
    </source>
</evidence>
<dbReference type="AlphaFoldDB" id="A0A9X1NYW0"/>
<evidence type="ECO:0000259" key="3">
    <source>
        <dbReference type="SMART" id="SM00903"/>
    </source>
</evidence>
<dbReference type="InterPro" id="IPR050268">
    <property type="entry name" value="NADH-dep_flavin_reductase"/>
</dbReference>
<feature type="domain" description="Flavin reductase like" evidence="3">
    <location>
        <begin position="36"/>
        <end position="181"/>
    </location>
</feature>
<proteinExistence type="inferred from homology"/>
<dbReference type="Gene3D" id="2.30.110.10">
    <property type="entry name" value="Electron Transport, Fmn-binding Protein, Chain A"/>
    <property type="match status" value="1"/>
</dbReference>
<protein>
    <submittedName>
        <fullName evidence="4">Flavin reductase family protein</fullName>
    </submittedName>
</protein>
<keyword evidence="2" id="KW-0560">Oxidoreductase</keyword>
<dbReference type="InterPro" id="IPR012349">
    <property type="entry name" value="Split_barrel_FMN-bd"/>
</dbReference>
<organism evidence="4 5">
    <name type="scientific">Rhizobium quercicola</name>
    <dbReference type="NCBI Taxonomy" id="2901226"/>
    <lineage>
        <taxon>Bacteria</taxon>
        <taxon>Pseudomonadati</taxon>
        <taxon>Pseudomonadota</taxon>
        <taxon>Alphaproteobacteria</taxon>
        <taxon>Hyphomicrobiales</taxon>
        <taxon>Rhizobiaceae</taxon>
        <taxon>Rhizobium/Agrobacterium group</taxon>
        <taxon>Rhizobium</taxon>
    </lineage>
</organism>
<dbReference type="SUPFAM" id="SSF50475">
    <property type="entry name" value="FMN-binding split barrel"/>
    <property type="match status" value="1"/>
</dbReference>
<evidence type="ECO:0000313" key="4">
    <source>
        <dbReference type="EMBL" id="MCD7111798.1"/>
    </source>
</evidence>
<dbReference type="GO" id="GO:0010181">
    <property type="term" value="F:FMN binding"/>
    <property type="evidence" value="ECO:0007669"/>
    <property type="project" value="InterPro"/>
</dbReference>
<evidence type="ECO:0000256" key="2">
    <source>
        <dbReference type="ARBA" id="ARBA00023002"/>
    </source>
</evidence>
<name>A0A9X1NYW0_9HYPH</name>
<comment type="caution">
    <text evidence="4">The sequence shown here is derived from an EMBL/GenBank/DDBJ whole genome shotgun (WGS) entry which is preliminary data.</text>
</comment>
<dbReference type="RefSeq" id="WP_231816815.1">
    <property type="nucleotide sequence ID" value="NZ_JAJOZR010000021.1"/>
</dbReference>
<reference evidence="4" key="1">
    <citation type="submission" date="2021-12" db="EMBL/GenBank/DDBJ databases">
        <authorList>
            <person name="Li Y."/>
        </authorList>
    </citation>
    <scope>NUCLEOTIDE SEQUENCE</scope>
    <source>
        <strain evidence="4">DKSPLA3</strain>
    </source>
</reference>
<dbReference type="PANTHER" id="PTHR30466:SF11">
    <property type="entry name" value="FLAVIN-DEPENDENT MONOOXYGENASE, REDUCTASE SUBUNIT HSAB"/>
    <property type="match status" value="1"/>
</dbReference>
<dbReference type="SMART" id="SM00903">
    <property type="entry name" value="Flavin_Reduct"/>
    <property type="match status" value="1"/>
</dbReference>
<dbReference type="Pfam" id="PF01613">
    <property type="entry name" value="Flavin_Reduct"/>
    <property type="match status" value="1"/>
</dbReference>
<comment type="similarity">
    <text evidence="1">Belongs to the non-flavoprotein flavin reductase family.</text>
</comment>
<accession>A0A9X1NYW0</accession>
<sequence length="184" mass="19240">MSLAKTSSAANGAHAAATAPLSIVQFDGTEQLKRAMRHVAATVSVITAGTDDRTGATVTSATALSVDPPTMIVNINRTSSSWPVIARHGHFCVNILSDDQQDIADRFAGKGGLKGPARYDGAEWTTLASGAPVLTDALSAIDCEVEHIIEHHTHAIIIGRVLAITQKDGAPLLYHNGGYGTFRG</sequence>